<keyword evidence="1" id="KW-0175">Coiled coil</keyword>
<name>A0AAD9LL83_9STRA</name>
<reference evidence="2" key="1">
    <citation type="submission" date="2023-08" db="EMBL/GenBank/DDBJ databases">
        <title>Reference Genome Resource for the Citrus Pathogen Phytophthora citrophthora.</title>
        <authorList>
            <person name="Moller H."/>
            <person name="Coetzee B."/>
            <person name="Rose L.J."/>
            <person name="Van Niekerk J.M."/>
        </authorList>
    </citation>
    <scope>NUCLEOTIDE SEQUENCE</scope>
    <source>
        <strain evidence="2">STE-U-9442</strain>
    </source>
</reference>
<dbReference type="EMBL" id="JASMQC010000014">
    <property type="protein sequence ID" value="KAK1940550.1"/>
    <property type="molecule type" value="Genomic_DNA"/>
</dbReference>
<evidence type="ECO:0008006" key="4">
    <source>
        <dbReference type="Google" id="ProtNLM"/>
    </source>
</evidence>
<dbReference type="Proteomes" id="UP001259832">
    <property type="component" value="Unassembled WGS sequence"/>
</dbReference>
<gene>
    <name evidence="2" type="ORF">P3T76_008001</name>
</gene>
<comment type="caution">
    <text evidence="2">The sequence shown here is derived from an EMBL/GenBank/DDBJ whole genome shotgun (WGS) entry which is preliminary data.</text>
</comment>
<dbReference type="AlphaFoldDB" id="A0AAD9LL83"/>
<keyword evidence="3" id="KW-1185">Reference proteome</keyword>
<protein>
    <recommendedName>
        <fullName evidence="4">M96 mating-specific protein family</fullName>
    </recommendedName>
</protein>
<evidence type="ECO:0000313" key="2">
    <source>
        <dbReference type="EMBL" id="KAK1940550.1"/>
    </source>
</evidence>
<evidence type="ECO:0000256" key="1">
    <source>
        <dbReference type="SAM" id="Coils"/>
    </source>
</evidence>
<accession>A0AAD9LL83</accession>
<proteinExistence type="predicted"/>
<feature type="coiled-coil region" evidence="1">
    <location>
        <begin position="6"/>
        <end position="33"/>
    </location>
</feature>
<organism evidence="2 3">
    <name type="scientific">Phytophthora citrophthora</name>
    <dbReference type="NCBI Taxonomy" id="4793"/>
    <lineage>
        <taxon>Eukaryota</taxon>
        <taxon>Sar</taxon>
        <taxon>Stramenopiles</taxon>
        <taxon>Oomycota</taxon>
        <taxon>Peronosporomycetes</taxon>
        <taxon>Peronosporales</taxon>
        <taxon>Peronosporaceae</taxon>
        <taxon>Phytophthora</taxon>
    </lineage>
</organism>
<evidence type="ECO:0000313" key="3">
    <source>
        <dbReference type="Proteomes" id="UP001259832"/>
    </source>
</evidence>
<sequence length="351" mass="40312">MPKKRVRREAREIKCLRDQTRELELRLEQLKKRQSSGCDLSPVDRPNVIDATWRKKAEQQLKKRLESEQLQEDLEGISSVQKTLVVALKKHLKACSSDKKLPFLLKPKVAKFWNLFSGDDSGIYAEQLTQVAKMYLKMQQPNFHSRMGLQMSTGVTQGREVMKADSVNSSDVTFEMHCGTSIPFDVHVAGNAYWRLMTSEPYIRHGTLQTDLHTQNNFAASFTWSVELENSTATVCGKQTSRRYINDNSEVIMLVNWINPVEVNGTRFFGMQCRRTSWVKLRRLAGGNTFVEMYSETTPLFLKGIEDVMKQIQAFFDSMASAHSTTDAIYCHMVRELLLQEDWKATYGSDE</sequence>